<comment type="caution">
    <text evidence="6">The sequence shown here is derived from an EMBL/GenBank/DDBJ whole genome shotgun (WGS) entry which is preliminary data.</text>
</comment>
<keyword evidence="4" id="KW-0812">Transmembrane</keyword>
<name>A0A7D8US49_9HELO</name>
<evidence type="ECO:0000256" key="4">
    <source>
        <dbReference type="SAM" id="Phobius"/>
    </source>
</evidence>
<sequence>MASQNQGKSQNLAAVLQTPKARLTTVSRPIPIPGPDELVVRNYAIAANPVDWKIQDFGAVINKYPTVLGSDGCGVVTAVGSAVSKFRIGDRVTGFAAVIYNNNLNHGAWQTYTVLREIATTKIPDRMTYEEGCVFPMAMATSAIALFVLLGIPRPTGQLTLQKSGLLIWGASSSVGVSALQLAKNLGFKVFATASPTHHQYLRSLGAFDVFDYHDPAVVGKIAASARSTGAPIKLAFDAVTEGTSARQSADVLTAFGSAGSKLVLVLPWSEKETKPEGMEISMTVAGRTGTDKSELGAWFFNDYLQNALRDGSIVPAPKIEIAGGGIAATQKVIDKLKAGVSGKKLVPKPKDHHIYYFKMPLFALPLSTATKASTSARVHFTSRLPTRKRKRASSSSSEEDDAQQYSSGLPAASTNPLSLTPDEIAQYRLAGLDLNEEIPNVPGWPHRRLPAEKKWFTPDVKTKERDRKGKGKGRVNDVEGEDGDNKAVPVQETNRALHGPKLRMQHLSVLTAVLQRCIQEGDIPRASRAWALLIRAQVAGAGVDIRSSGYWGIGAELLTRGGETKARNRFHADSDSDYEADDEDNSNVRDRELNEGGWGSKDGREMAKAYYERLILQYPYKRQFHGSVSALDFWPAMVTCEIYGIQHERQQSLKRIARAEEKDEDEYASDSDSDVFEDAESHVSEEDGDAAAIEQRRKDKRNWRKAEKIWAQKDEARQTALLAAENLAGRMDELMTSPPFSDSQTLLRLRGMLALYIGDLGVPAMPIQEYGEGNDTDRRFSIRQGISDHERGKRNLVEEQTKARKLFKKIADSGEDNLDLGGLYLGDDQDEMDVSDEE</sequence>
<evidence type="ECO:0000313" key="7">
    <source>
        <dbReference type="Proteomes" id="UP000481288"/>
    </source>
</evidence>
<feature type="region of interest" description="Disordered" evidence="3">
    <location>
        <begin position="376"/>
        <end position="419"/>
    </location>
</feature>
<dbReference type="SUPFAM" id="SSF50129">
    <property type="entry name" value="GroES-like"/>
    <property type="match status" value="1"/>
</dbReference>
<dbReference type="InterPro" id="IPR020843">
    <property type="entry name" value="ER"/>
</dbReference>
<dbReference type="InterPro" id="IPR047122">
    <property type="entry name" value="Trans-enoyl_RdTase-like"/>
</dbReference>
<keyword evidence="4" id="KW-0472">Membrane</keyword>
<dbReference type="GO" id="GO:0001181">
    <property type="term" value="F:RNA polymerase I general transcription initiation factor activity"/>
    <property type="evidence" value="ECO:0007669"/>
    <property type="project" value="InterPro"/>
</dbReference>
<dbReference type="OrthoDB" id="10257049at2759"/>
<dbReference type="SUPFAM" id="SSF51735">
    <property type="entry name" value="NAD(P)-binding Rossmann-fold domains"/>
    <property type="match status" value="1"/>
</dbReference>
<evidence type="ECO:0000259" key="5">
    <source>
        <dbReference type="SMART" id="SM00829"/>
    </source>
</evidence>
<feature type="compositionally biased region" description="Acidic residues" evidence="3">
    <location>
        <begin position="576"/>
        <end position="586"/>
    </location>
</feature>
<accession>A0A7D8US49</accession>
<feature type="region of interest" description="Disordered" evidence="3">
    <location>
        <begin position="661"/>
        <end position="700"/>
    </location>
</feature>
<reference evidence="6 7" key="1">
    <citation type="submission" date="2018-05" db="EMBL/GenBank/DDBJ databases">
        <title>Whole genome sequencing for identification of molecular markers to develop diagnostic detection tools for the regulated plant pathogen Lachnellula willkommii.</title>
        <authorList>
            <person name="Giroux E."/>
            <person name="Bilodeau G."/>
        </authorList>
    </citation>
    <scope>NUCLEOTIDE SEQUENCE [LARGE SCALE GENOMIC DNA]</scope>
    <source>
        <strain evidence="6 7">CBS 625.97</strain>
    </source>
</reference>
<dbReference type="PANTHER" id="PTHR45348:SF2">
    <property type="entry name" value="ZINC-TYPE ALCOHOL DEHYDROGENASE-LIKE PROTEIN C2E1P3.01"/>
    <property type="match status" value="1"/>
</dbReference>
<dbReference type="InterPro" id="IPR036291">
    <property type="entry name" value="NAD(P)-bd_dom_sf"/>
</dbReference>
<dbReference type="InterPro" id="IPR011032">
    <property type="entry name" value="GroES-like_sf"/>
</dbReference>
<dbReference type="Pfam" id="PF04090">
    <property type="entry name" value="Rrn11"/>
    <property type="match status" value="1"/>
</dbReference>
<dbReference type="CDD" id="cd08249">
    <property type="entry name" value="enoyl_reductase_like"/>
    <property type="match status" value="1"/>
</dbReference>
<feature type="transmembrane region" description="Helical" evidence="4">
    <location>
        <begin position="134"/>
        <end position="152"/>
    </location>
</feature>
<dbReference type="GO" id="GO:0016651">
    <property type="term" value="F:oxidoreductase activity, acting on NAD(P)H"/>
    <property type="evidence" value="ECO:0007669"/>
    <property type="project" value="InterPro"/>
</dbReference>
<evidence type="ECO:0000256" key="2">
    <source>
        <dbReference type="ARBA" id="ARBA00023002"/>
    </source>
</evidence>
<comment type="similarity">
    <text evidence="1">Belongs to the zinc-containing alcohol dehydrogenase family.</text>
</comment>
<feature type="compositionally biased region" description="Acidic residues" evidence="3">
    <location>
        <begin position="663"/>
        <end position="679"/>
    </location>
</feature>
<proteinExistence type="inferred from homology"/>
<organism evidence="6 7">
    <name type="scientific">Lachnellula cervina</name>
    <dbReference type="NCBI Taxonomy" id="1316786"/>
    <lineage>
        <taxon>Eukaryota</taxon>
        <taxon>Fungi</taxon>
        <taxon>Dikarya</taxon>
        <taxon>Ascomycota</taxon>
        <taxon>Pezizomycotina</taxon>
        <taxon>Leotiomycetes</taxon>
        <taxon>Helotiales</taxon>
        <taxon>Lachnaceae</taxon>
        <taxon>Lachnellula</taxon>
    </lineage>
</organism>
<dbReference type="Gene3D" id="3.40.50.720">
    <property type="entry name" value="NAD(P)-binding Rossmann-like Domain"/>
    <property type="match status" value="1"/>
</dbReference>
<dbReference type="InterPro" id="IPR013154">
    <property type="entry name" value="ADH-like_N"/>
</dbReference>
<evidence type="ECO:0000256" key="3">
    <source>
        <dbReference type="SAM" id="MobiDB-lite"/>
    </source>
</evidence>
<keyword evidence="2" id="KW-0560">Oxidoreductase</keyword>
<dbReference type="Proteomes" id="UP000481288">
    <property type="component" value="Unassembled WGS sequence"/>
</dbReference>
<dbReference type="Gene3D" id="3.90.180.10">
    <property type="entry name" value="Medium-chain alcohol dehydrogenases, catalytic domain"/>
    <property type="match status" value="1"/>
</dbReference>
<feature type="compositionally biased region" description="Acidic residues" evidence="3">
    <location>
        <begin position="828"/>
        <end position="839"/>
    </location>
</feature>
<dbReference type="InterPro" id="IPR007224">
    <property type="entry name" value="TIF_Rrn11"/>
</dbReference>
<feature type="region of interest" description="Disordered" evidence="3">
    <location>
        <begin position="815"/>
        <end position="839"/>
    </location>
</feature>
<feature type="compositionally biased region" description="Basic and acidic residues" evidence="3">
    <location>
        <begin position="459"/>
        <end position="468"/>
    </location>
</feature>
<feature type="region of interest" description="Disordered" evidence="3">
    <location>
        <begin position="570"/>
        <end position="600"/>
    </location>
</feature>
<dbReference type="SMART" id="SM00829">
    <property type="entry name" value="PKS_ER"/>
    <property type="match status" value="1"/>
</dbReference>
<evidence type="ECO:0000313" key="6">
    <source>
        <dbReference type="EMBL" id="TVY56663.1"/>
    </source>
</evidence>
<keyword evidence="4" id="KW-1133">Transmembrane helix</keyword>
<feature type="domain" description="Enoyl reductase (ER)" evidence="5">
    <location>
        <begin position="14"/>
        <end position="347"/>
    </location>
</feature>
<protein>
    <submittedName>
        <fullName evidence="6">Dehydrogenase azaJ</fullName>
    </submittedName>
</protein>
<dbReference type="GO" id="GO:0001164">
    <property type="term" value="F:RNA polymerase I core promoter sequence-specific DNA binding"/>
    <property type="evidence" value="ECO:0007669"/>
    <property type="project" value="InterPro"/>
</dbReference>
<keyword evidence="7" id="KW-1185">Reference proteome</keyword>
<dbReference type="PANTHER" id="PTHR45348">
    <property type="entry name" value="HYPOTHETICAL OXIDOREDUCTASE (EUROFUNG)"/>
    <property type="match status" value="1"/>
</dbReference>
<dbReference type="EMBL" id="QGMG01000143">
    <property type="protein sequence ID" value="TVY56663.1"/>
    <property type="molecule type" value="Genomic_DNA"/>
</dbReference>
<evidence type="ECO:0000256" key="1">
    <source>
        <dbReference type="ARBA" id="ARBA00008072"/>
    </source>
</evidence>
<feature type="region of interest" description="Disordered" evidence="3">
    <location>
        <begin position="459"/>
        <end position="487"/>
    </location>
</feature>
<dbReference type="AlphaFoldDB" id="A0A7D8US49"/>
<dbReference type="Pfam" id="PF08240">
    <property type="entry name" value="ADH_N"/>
    <property type="match status" value="1"/>
</dbReference>
<gene>
    <name evidence="6" type="primary">azaJ_2</name>
    <name evidence="6" type="ORF">LCER1_G006554</name>
</gene>